<sequence length="104" mass="11657">MAGLMQEETRTILLCLREELVTMKKNGNGRQAVNGETVPSGKKEAEVLAGEKEVLALKEALAPKGRNSGLKPMGRLRPMNLEEKNYPQSRKRESWNHCQTHGEE</sequence>
<proteinExistence type="predicted"/>
<evidence type="ECO:0000313" key="3">
    <source>
        <dbReference type="Proteomes" id="UP000028990"/>
    </source>
</evidence>
<evidence type="ECO:0000313" key="2">
    <source>
        <dbReference type="EMBL" id="KFO22749.1"/>
    </source>
</evidence>
<keyword evidence="3" id="KW-1185">Reference proteome</keyword>
<dbReference type="Proteomes" id="UP000028990">
    <property type="component" value="Unassembled WGS sequence"/>
</dbReference>
<organism evidence="2 3">
    <name type="scientific">Fukomys damarensis</name>
    <name type="common">Damaraland mole rat</name>
    <name type="synonym">Cryptomys damarensis</name>
    <dbReference type="NCBI Taxonomy" id="885580"/>
    <lineage>
        <taxon>Eukaryota</taxon>
        <taxon>Metazoa</taxon>
        <taxon>Chordata</taxon>
        <taxon>Craniata</taxon>
        <taxon>Vertebrata</taxon>
        <taxon>Euteleostomi</taxon>
        <taxon>Mammalia</taxon>
        <taxon>Eutheria</taxon>
        <taxon>Euarchontoglires</taxon>
        <taxon>Glires</taxon>
        <taxon>Rodentia</taxon>
        <taxon>Hystricomorpha</taxon>
        <taxon>Bathyergidae</taxon>
        <taxon>Fukomys</taxon>
    </lineage>
</organism>
<protein>
    <submittedName>
        <fullName evidence="2">Uncharacterized protein</fullName>
    </submittedName>
</protein>
<gene>
    <name evidence="2" type="ORF">H920_15888</name>
</gene>
<reference evidence="2 3" key="1">
    <citation type="submission" date="2013-11" db="EMBL/GenBank/DDBJ databases">
        <title>The Damaraland mole rat (Fukomys damarensis) genome and evolution of African mole rats.</title>
        <authorList>
            <person name="Gladyshev V.N."/>
            <person name="Fang X."/>
        </authorList>
    </citation>
    <scope>NUCLEOTIDE SEQUENCE [LARGE SCALE GENOMIC DNA]</scope>
    <source>
        <tissue evidence="2">Liver</tissue>
    </source>
</reference>
<dbReference type="EMBL" id="KN123961">
    <property type="protein sequence ID" value="KFO22749.1"/>
    <property type="molecule type" value="Genomic_DNA"/>
</dbReference>
<evidence type="ECO:0000256" key="1">
    <source>
        <dbReference type="SAM" id="MobiDB-lite"/>
    </source>
</evidence>
<dbReference type="AlphaFoldDB" id="A0A091CTJ6"/>
<name>A0A091CTJ6_FUKDA</name>
<feature type="compositionally biased region" description="Basic and acidic residues" evidence="1">
    <location>
        <begin position="80"/>
        <end position="104"/>
    </location>
</feature>
<accession>A0A091CTJ6</accession>
<feature type="region of interest" description="Disordered" evidence="1">
    <location>
        <begin position="64"/>
        <end position="104"/>
    </location>
</feature>